<dbReference type="CDD" id="cd04301">
    <property type="entry name" value="NAT_SF"/>
    <property type="match status" value="1"/>
</dbReference>
<evidence type="ECO:0000259" key="1">
    <source>
        <dbReference type="PROSITE" id="PS51186"/>
    </source>
</evidence>
<dbReference type="STRING" id="395961.Cyan7425_4565"/>
<name>B8HKM9_CYAP4</name>
<organism evidence="2">
    <name type="scientific">Cyanothece sp. (strain PCC 7425 / ATCC 29141)</name>
    <dbReference type="NCBI Taxonomy" id="395961"/>
    <lineage>
        <taxon>Bacteria</taxon>
        <taxon>Bacillati</taxon>
        <taxon>Cyanobacteriota</taxon>
        <taxon>Cyanophyceae</taxon>
        <taxon>Gomontiellales</taxon>
        <taxon>Cyanothecaceae</taxon>
        <taxon>Cyanothece</taxon>
    </lineage>
</organism>
<sequence>MEAYLEASDVIDWHHPTILQLARQIAAPHAMPRAIARACFEWVRDNINHSVDHQCNPVTWRASDVLQHRTGYCYAKSHLLAALLRANQIPVGFCYQRLSMDDQGAPFALHGFNSIYLAEEGWYRVDPRGNRPGIDAQFNPPIEQLAYSLRLSGEVDFQTILPQPLPIVVSTLQTYSTWEAVLQDLPDVSIDLWQQYGLIGQTLAVPMRALLPEDEAVVWEMLRYAAHESSLQTVQDQPALAQYAQGWGRTGDLGFVALCDQQPIGAAWLRLWREGERGFGWLADSIPELAMAVLPEYRGKGIGTELLVQVLAAAKQVYPAVSLSVREDNPAINLYQRAGFVKVAGSEVINRTGGISFKMLCRFNGS</sequence>
<proteinExistence type="predicted"/>
<dbReference type="InterPro" id="IPR016181">
    <property type="entry name" value="Acyl_CoA_acyltransferase"/>
</dbReference>
<gene>
    <name evidence="2" type="ordered locus">Cyan7425_4565</name>
</gene>
<dbReference type="Gene3D" id="3.10.620.30">
    <property type="match status" value="1"/>
</dbReference>
<dbReference type="Pfam" id="PF00583">
    <property type="entry name" value="Acetyltransf_1"/>
    <property type="match status" value="1"/>
</dbReference>
<dbReference type="AlphaFoldDB" id="B8HKM9"/>
<evidence type="ECO:0000313" key="2">
    <source>
        <dbReference type="EMBL" id="ACL46873.1"/>
    </source>
</evidence>
<feature type="domain" description="N-acetyltransferase" evidence="1">
    <location>
        <begin position="205"/>
        <end position="364"/>
    </location>
</feature>
<dbReference type="EMBL" id="CP001344">
    <property type="protein sequence ID" value="ACL46873.1"/>
    <property type="molecule type" value="Genomic_DNA"/>
</dbReference>
<keyword evidence="2" id="KW-0808">Transferase</keyword>
<dbReference type="PANTHER" id="PTHR33490:SF3">
    <property type="entry name" value="CONSERVED INTEGRAL MEMBRANE PROTEIN"/>
    <property type="match status" value="1"/>
</dbReference>
<reference evidence="2" key="1">
    <citation type="submission" date="2009-01" db="EMBL/GenBank/DDBJ databases">
        <title>Complete sequence of chromosome Cyanothece sp. PCC 7425.</title>
        <authorList>
            <consortium name="US DOE Joint Genome Institute"/>
            <person name="Lucas S."/>
            <person name="Copeland A."/>
            <person name="Lapidus A."/>
            <person name="Glavina del Rio T."/>
            <person name="Dalin E."/>
            <person name="Tice H."/>
            <person name="Bruce D."/>
            <person name="Goodwin L."/>
            <person name="Pitluck S."/>
            <person name="Sims D."/>
            <person name="Meineke L."/>
            <person name="Brettin T."/>
            <person name="Detter J.C."/>
            <person name="Han C."/>
            <person name="Larimer F."/>
            <person name="Land M."/>
            <person name="Hauser L."/>
            <person name="Kyrpides N."/>
            <person name="Ovchinnikova G."/>
            <person name="Liberton M."/>
            <person name="Stoeckel J."/>
            <person name="Banerjee A."/>
            <person name="Singh A."/>
            <person name="Page L."/>
            <person name="Sato H."/>
            <person name="Zhao L."/>
            <person name="Sherman L."/>
            <person name="Pakrasi H."/>
            <person name="Richardson P."/>
        </authorList>
    </citation>
    <scope>NUCLEOTIDE SEQUENCE</scope>
    <source>
        <strain evidence="2">PCC 7425</strain>
    </source>
</reference>
<dbReference type="GO" id="GO:0016747">
    <property type="term" value="F:acyltransferase activity, transferring groups other than amino-acyl groups"/>
    <property type="evidence" value="ECO:0007669"/>
    <property type="project" value="InterPro"/>
</dbReference>
<dbReference type="PROSITE" id="PS51186">
    <property type="entry name" value="GNAT"/>
    <property type="match status" value="1"/>
</dbReference>
<dbReference type="OrthoDB" id="5296450at2"/>
<dbReference type="InterPro" id="IPR002931">
    <property type="entry name" value="Transglutaminase-like"/>
</dbReference>
<dbReference type="KEGG" id="cyn:Cyan7425_4565"/>
<dbReference type="SMART" id="SM00460">
    <property type="entry name" value="TGc"/>
    <property type="match status" value="1"/>
</dbReference>
<dbReference type="HOGENOM" id="CLU_760097_0_0_3"/>
<dbReference type="SUPFAM" id="SSF54001">
    <property type="entry name" value="Cysteine proteinases"/>
    <property type="match status" value="1"/>
</dbReference>
<dbReference type="eggNOG" id="COG0456">
    <property type="taxonomic scope" value="Bacteria"/>
</dbReference>
<dbReference type="eggNOG" id="COG1305">
    <property type="taxonomic scope" value="Bacteria"/>
</dbReference>
<dbReference type="Gene3D" id="3.40.630.30">
    <property type="match status" value="1"/>
</dbReference>
<dbReference type="Pfam" id="PF01841">
    <property type="entry name" value="Transglut_core"/>
    <property type="match status" value="1"/>
</dbReference>
<accession>B8HKM9</accession>
<protein>
    <submittedName>
        <fullName evidence="2">GCN5-related N-acetyltransferase</fullName>
    </submittedName>
</protein>
<dbReference type="PANTHER" id="PTHR33490">
    <property type="entry name" value="BLR5614 PROTEIN-RELATED"/>
    <property type="match status" value="1"/>
</dbReference>
<dbReference type="InterPro" id="IPR038765">
    <property type="entry name" value="Papain-like_cys_pep_sf"/>
</dbReference>
<dbReference type="InterPro" id="IPR000182">
    <property type="entry name" value="GNAT_dom"/>
</dbReference>
<dbReference type="SUPFAM" id="SSF55729">
    <property type="entry name" value="Acyl-CoA N-acyltransferases (Nat)"/>
    <property type="match status" value="1"/>
</dbReference>